<feature type="non-terminal residue" evidence="1">
    <location>
        <position position="1"/>
    </location>
</feature>
<evidence type="ECO:0000313" key="1">
    <source>
        <dbReference type="EMBL" id="PHU37958.1"/>
    </source>
</evidence>
<accession>A0A2G3E3V6</accession>
<protein>
    <submittedName>
        <fullName evidence="1">L-ribulose-5-phosphate 4-epimerase</fullName>
        <ecNumber evidence="1">5.1.3.4</ecNumber>
    </submittedName>
</protein>
<gene>
    <name evidence="1" type="primary">araD</name>
    <name evidence="1" type="ORF">CSX02_05245</name>
</gene>
<dbReference type="InterPro" id="IPR036409">
    <property type="entry name" value="Aldolase_II/adducin_N_sf"/>
</dbReference>
<comment type="caution">
    <text evidence="1">The sequence shown here is derived from an EMBL/GenBank/DDBJ whole genome shotgun (WGS) entry which is preliminary data.</text>
</comment>
<evidence type="ECO:0000313" key="2">
    <source>
        <dbReference type="Proteomes" id="UP000224563"/>
    </source>
</evidence>
<organism evidence="1 2">
    <name type="scientific">Agathobacter ruminis</name>
    <dbReference type="NCBI Taxonomy" id="1712665"/>
    <lineage>
        <taxon>Bacteria</taxon>
        <taxon>Bacillati</taxon>
        <taxon>Bacillota</taxon>
        <taxon>Clostridia</taxon>
        <taxon>Lachnospirales</taxon>
        <taxon>Lachnospiraceae</taxon>
        <taxon>Agathobacter</taxon>
    </lineage>
</organism>
<keyword evidence="1" id="KW-0413">Isomerase</keyword>
<dbReference type="Proteomes" id="UP000224563">
    <property type="component" value="Unassembled WGS sequence"/>
</dbReference>
<sequence length="46" mass="5255">VLEEVAKMARNTELINPDVRPAPDNIKEKHFYRKHGASAYYGQSPL</sequence>
<keyword evidence="2" id="KW-1185">Reference proteome</keyword>
<dbReference type="GO" id="GO:0008742">
    <property type="term" value="F:L-ribulose-phosphate 4-epimerase activity"/>
    <property type="evidence" value="ECO:0007669"/>
    <property type="project" value="UniProtKB-EC"/>
</dbReference>
<reference evidence="1 2" key="1">
    <citation type="submission" date="2017-10" db="EMBL/GenBank/DDBJ databases">
        <title>Resolving the taxonomy of Roseburia spp., Eubacterium rectale and Agathobacter spp. through phylogenomic analysis.</title>
        <authorList>
            <person name="Sheridan P.O."/>
            <person name="Walker A.W."/>
            <person name="Duncan S.H."/>
            <person name="Scott K.P."/>
            <person name="Toole P.W.O."/>
            <person name="Luis P."/>
            <person name="Flint H.J."/>
        </authorList>
    </citation>
    <scope>NUCLEOTIDE SEQUENCE [LARGE SCALE GENOMIC DNA]</scope>
    <source>
        <strain evidence="1 2">JK623</strain>
    </source>
</reference>
<dbReference type="AlphaFoldDB" id="A0A2G3E3V6"/>
<proteinExistence type="predicted"/>
<reference evidence="1 2" key="2">
    <citation type="submission" date="2017-10" db="EMBL/GenBank/DDBJ databases">
        <authorList>
            <person name="Banno H."/>
            <person name="Chua N.-H."/>
        </authorList>
    </citation>
    <scope>NUCLEOTIDE SEQUENCE [LARGE SCALE GENOMIC DNA]</scope>
    <source>
        <strain evidence="1 2">JK623</strain>
    </source>
</reference>
<dbReference type="Gene3D" id="3.40.225.10">
    <property type="entry name" value="Class II aldolase/adducin N-terminal domain"/>
    <property type="match status" value="1"/>
</dbReference>
<dbReference type="EC" id="5.1.3.4" evidence="1"/>
<name>A0A2G3E3V6_9FIRM</name>
<dbReference type="EMBL" id="PDYG01000020">
    <property type="protein sequence ID" value="PHU37958.1"/>
    <property type="molecule type" value="Genomic_DNA"/>
</dbReference>